<reference evidence="1 2" key="1">
    <citation type="journal article" date="2015" name="Parasitol. Res.">
        <title>Viruses in close associations with free-living amoebae.</title>
        <authorList>
            <person name="Scheid P."/>
        </authorList>
    </citation>
    <scope>NUCLEOTIDE SEQUENCE [LARGE SCALE GENOMIC DNA]</scope>
    <source>
        <strain evidence="1">KlaHel</strain>
    </source>
</reference>
<accession>A0A0B5J150</accession>
<evidence type="ECO:0000313" key="1">
    <source>
        <dbReference type="EMBL" id="AJF97169.1"/>
    </source>
</evidence>
<evidence type="ECO:0000313" key="2">
    <source>
        <dbReference type="Proteomes" id="UP000202511"/>
    </source>
</evidence>
<dbReference type="EMBL" id="KP136319">
    <property type="protein sequence ID" value="AJF97169.1"/>
    <property type="molecule type" value="Genomic_DNA"/>
</dbReference>
<sequence length="194" mass="20973">MACMDACSLWAGGPRLGDMPTEMIDVIASHLARARDAVSYYVALGQSPTRALTERVLADPVAFLAAGAPLDITQTLLDRMRTGVPVPFDWVEAAVYGGQQGVITTVWTRASVDTAADLYRFEWRRVGRGRGGASLVRRDAFWRPPSTVAEVPTLSVTFWTYTTRRALTRVPSLTKACLVGCVATPSNTGPMPSP</sequence>
<dbReference type="RefSeq" id="YP_009119404.1">
    <property type="nucleotide sequence ID" value="NC_026440.1"/>
</dbReference>
<dbReference type="KEGG" id="vg:23462086"/>
<dbReference type="Proteomes" id="UP000202511">
    <property type="component" value="Segment"/>
</dbReference>
<protein>
    <submittedName>
        <fullName evidence="1">Uncharacterized protein</fullName>
    </submittedName>
</protein>
<organism evidence="1 2">
    <name type="scientific">Pandoravirus inopinatum</name>
    <dbReference type="NCBI Taxonomy" id="1605721"/>
    <lineage>
        <taxon>Viruses</taxon>
        <taxon>Pandoravirus</taxon>
    </lineage>
</organism>
<dbReference type="GeneID" id="23462086"/>
<proteinExistence type="predicted"/>
<name>A0A0B5J150_9VIRU</name>